<dbReference type="NCBIfam" id="TIGR04056">
    <property type="entry name" value="OMP_RagA_SusC"/>
    <property type="match status" value="1"/>
</dbReference>
<dbReference type="InterPro" id="IPR037066">
    <property type="entry name" value="Plug_dom_sf"/>
</dbReference>
<evidence type="ECO:0000256" key="4">
    <source>
        <dbReference type="ARBA" id="ARBA00022692"/>
    </source>
</evidence>
<keyword evidence="2 7" id="KW-0813">Transport</keyword>
<dbReference type="PROSITE" id="PS52016">
    <property type="entry name" value="TONB_DEPENDENT_REC_3"/>
    <property type="match status" value="1"/>
</dbReference>
<dbReference type="AlphaFoldDB" id="A0A1M5GF32"/>
<comment type="similarity">
    <text evidence="7">Belongs to the TonB-dependent receptor family.</text>
</comment>
<dbReference type="InterPro" id="IPR039426">
    <property type="entry name" value="TonB-dep_rcpt-like"/>
</dbReference>
<dbReference type="Pfam" id="PF07715">
    <property type="entry name" value="Plug"/>
    <property type="match status" value="1"/>
</dbReference>
<dbReference type="InterPro" id="IPR036942">
    <property type="entry name" value="Beta-barrel_TonB_sf"/>
</dbReference>
<keyword evidence="4 7" id="KW-0812">Transmembrane</keyword>
<evidence type="ECO:0000256" key="3">
    <source>
        <dbReference type="ARBA" id="ARBA00022452"/>
    </source>
</evidence>
<dbReference type="STRING" id="370979.SAMN05443663_101819"/>
<dbReference type="Gene3D" id="2.40.170.20">
    <property type="entry name" value="TonB-dependent receptor, beta-barrel domain"/>
    <property type="match status" value="1"/>
</dbReference>
<dbReference type="EMBL" id="FQWC01000001">
    <property type="protein sequence ID" value="SHG02355.1"/>
    <property type="molecule type" value="Genomic_DNA"/>
</dbReference>
<protein>
    <submittedName>
        <fullName evidence="9">TonB-linked outer membrane protein, SusC/RagA family</fullName>
    </submittedName>
</protein>
<evidence type="ECO:0000313" key="10">
    <source>
        <dbReference type="Proteomes" id="UP000184071"/>
    </source>
</evidence>
<reference evidence="10" key="1">
    <citation type="submission" date="2016-11" db="EMBL/GenBank/DDBJ databases">
        <authorList>
            <person name="Varghese N."/>
            <person name="Submissions S."/>
        </authorList>
    </citation>
    <scope>NUCLEOTIDE SEQUENCE [LARGE SCALE GENOMIC DNA]</scope>
    <source>
        <strain evidence="10">DSM 17963</strain>
    </source>
</reference>
<organism evidence="9 10">
    <name type="scientific">Flavobacterium defluvii</name>
    <dbReference type="NCBI Taxonomy" id="370979"/>
    <lineage>
        <taxon>Bacteria</taxon>
        <taxon>Pseudomonadati</taxon>
        <taxon>Bacteroidota</taxon>
        <taxon>Flavobacteriia</taxon>
        <taxon>Flavobacteriales</taxon>
        <taxon>Flavobacteriaceae</taxon>
        <taxon>Flavobacterium</taxon>
    </lineage>
</organism>
<name>A0A1M5GF32_9FLAO</name>
<dbReference type="Pfam" id="PF13715">
    <property type="entry name" value="CarbopepD_reg_2"/>
    <property type="match status" value="1"/>
</dbReference>
<evidence type="ECO:0000259" key="8">
    <source>
        <dbReference type="Pfam" id="PF07715"/>
    </source>
</evidence>
<proteinExistence type="inferred from homology"/>
<dbReference type="Gene3D" id="2.170.130.10">
    <property type="entry name" value="TonB-dependent receptor, plug domain"/>
    <property type="match status" value="1"/>
</dbReference>
<dbReference type="InterPro" id="IPR008969">
    <property type="entry name" value="CarboxyPept-like_regulatory"/>
</dbReference>
<sequence length="1018" mass="112139">MITNQQLIFYCNFLLPKKDWIIATCMLLFSVNQMSAQGKTINGVVTSAQDNLPLPGVNIIIKGTKTVATTGFDGEYSIKASSNDVLIYSFIGFQNKEIAVGNQTKIDVTLSEDTNKLNEVVVIGYGTQKKSDLTGSVSVVNMESAKKTVTYDAAKMLQGQVPGVTVQSSGEPGGFVNIKIRGITSFTNNNPLFIIDGIMVDAPYDFAPGEIESMQVLKDASSAAIYGVRGANGVVIITTKKGKEGRMDVKFKSIVGLQTVPKKWDVTDRVGYQKITSEAERNRDLRAGVPVSIAPGNDPSSPSYISNVDTDWQKEALQTGVVQNQALTFTGGAESLAYSFNVDYFKNTSYVRTPQDYERLSTNLNLNGKKGKFKYGAKIGYTQSDKEIFNEYNAGQTVISDILGAVPTMPVYDSNRLGGYGGTDNLTQRAISMNPIGYNNLIKNSGKRNRFLGDVWAELEIVKGLKYKLDVSYDRTDWENRKFIPPSDLGWYYITTNDEASLDISTGNELRTFLNNLLTYEVTLGKHKIDALAGWIQERRDNHSITTRGVGFEPGEISMLQYADSRNASEYKFTITGISYISRLNYSFDDKYLLQANFRQDKTSLFSKINNSANFYSFSGGWRISNEKFIHLPSWVSNIKLRGGYGTIGNNTIPQYFFATTVNSFAGYDFNNELAPGTTVVSALDPNVHWEKTSSTNVGIELGFLDNDLQFTAEYFLKKSDDLLLGVPLPYSTGAFPSNVTTNAGAMKNSGVEFTASYSNHHHKFKYDISANLGTLKNEITKIGVNGNPIYGAVSKTEVGRSAGELFAWEAIGIFQNAAEVASSPTQTGAAPGDIKFKDVNGDGIITDADRTFQGVAIPKYGFGLNFSASYSNFDFSMFWQGSGGNKVFNAMYRNLMIGQYTNHHTDELNYWTPTNTNTNVPAPVIGDPNGNARDSNRFIESGDYVKLQTMEIGYNIPFKDKFIQKAKVYLNGQNLLTISKYKGYDPDFNSDGLISRGYDAGSFPNPRTISLGVEVSF</sequence>
<keyword evidence="10" id="KW-1185">Reference proteome</keyword>
<evidence type="ECO:0000313" key="9">
    <source>
        <dbReference type="EMBL" id="SHG02355.1"/>
    </source>
</evidence>
<dbReference type="Gene3D" id="2.60.40.1120">
    <property type="entry name" value="Carboxypeptidase-like, regulatory domain"/>
    <property type="match status" value="1"/>
</dbReference>
<evidence type="ECO:0000256" key="5">
    <source>
        <dbReference type="ARBA" id="ARBA00023136"/>
    </source>
</evidence>
<evidence type="ECO:0000256" key="7">
    <source>
        <dbReference type="PROSITE-ProRule" id="PRU01360"/>
    </source>
</evidence>
<keyword evidence="6 7" id="KW-0998">Cell outer membrane</keyword>
<dbReference type="InterPro" id="IPR012910">
    <property type="entry name" value="Plug_dom"/>
</dbReference>
<dbReference type="InterPro" id="IPR023996">
    <property type="entry name" value="TonB-dep_OMP_SusC/RagA"/>
</dbReference>
<evidence type="ECO:0000256" key="2">
    <source>
        <dbReference type="ARBA" id="ARBA00022448"/>
    </source>
</evidence>
<dbReference type="GO" id="GO:0009279">
    <property type="term" value="C:cell outer membrane"/>
    <property type="evidence" value="ECO:0007669"/>
    <property type="project" value="UniProtKB-SubCell"/>
</dbReference>
<evidence type="ECO:0000256" key="1">
    <source>
        <dbReference type="ARBA" id="ARBA00004571"/>
    </source>
</evidence>
<dbReference type="NCBIfam" id="TIGR04057">
    <property type="entry name" value="SusC_RagA_signa"/>
    <property type="match status" value="1"/>
</dbReference>
<accession>A0A1M5GF32</accession>
<dbReference type="RefSeq" id="WP_073413535.1">
    <property type="nucleotide sequence ID" value="NZ_FQWC01000001.1"/>
</dbReference>
<dbReference type="SUPFAM" id="SSF49464">
    <property type="entry name" value="Carboxypeptidase regulatory domain-like"/>
    <property type="match status" value="1"/>
</dbReference>
<keyword evidence="5 7" id="KW-0472">Membrane</keyword>
<dbReference type="Proteomes" id="UP000184071">
    <property type="component" value="Unassembled WGS sequence"/>
</dbReference>
<dbReference type="InterPro" id="IPR023997">
    <property type="entry name" value="TonB-dep_OMP_SusC/RagA_CS"/>
</dbReference>
<comment type="subcellular location">
    <subcellularLocation>
        <location evidence="1 7">Cell outer membrane</location>
        <topology evidence="1 7">Multi-pass membrane protein</topology>
    </subcellularLocation>
</comment>
<dbReference type="OrthoDB" id="9768177at2"/>
<evidence type="ECO:0000256" key="6">
    <source>
        <dbReference type="ARBA" id="ARBA00023237"/>
    </source>
</evidence>
<feature type="domain" description="TonB-dependent receptor plug" evidence="8">
    <location>
        <begin position="130"/>
        <end position="234"/>
    </location>
</feature>
<gene>
    <name evidence="9" type="ORF">SAMN05443663_101819</name>
</gene>
<dbReference type="SUPFAM" id="SSF56935">
    <property type="entry name" value="Porins"/>
    <property type="match status" value="1"/>
</dbReference>
<keyword evidence="3 7" id="KW-1134">Transmembrane beta strand</keyword>